<evidence type="ECO:0000256" key="1">
    <source>
        <dbReference type="SAM" id="SignalP"/>
    </source>
</evidence>
<gene>
    <name evidence="2" type="ORF">A6A20_11740</name>
</gene>
<reference evidence="2" key="1">
    <citation type="submission" date="2016-03" db="EMBL/GenBank/DDBJ databases">
        <title>Co-evolution between Pasteurellaceae and their hosts.</title>
        <authorList>
            <person name="Hansen M.J."/>
            <person name="Bojesen A.M."/>
            <person name="Planet P."/>
        </authorList>
    </citation>
    <scope>NUCLEOTIDE SEQUENCE</scope>
    <source>
        <strain evidence="2">146/S8/89</strain>
    </source>
</reference>
<dbReference type="PROSITE" id="PS51257">
    <property type="entry name" value="PROKAR_LIPOPROTEIN"/>
    <property type="match status" value="1"/>
</dbReference>
<name>A0A9X4PFF3_9PAST</name>
<organism evidence="2 3">
    <name type="scientific">Volucribacter amazonae</name>
    <dbReference type="NCBI Taxonomy" id="256731"/>
    <lineage>
        <taxon>Bacteria</taxon>
        <taxon>Pseudomonadati</taxon>
        <taxon>Pseudomonadota</taxon>
        <taxon>Gammaproteobacteria</taxon>
        <taxon>Pasteurellales</taxon>
        <taxon>Pasteurellaceae</taxon>
        <taxon>Volucribacter</taxon>
    </lineage>
</organism>
<keyword evidence="1" id="KW-0732">Signal</keyword>
<accession>A0A9X4PFF3</accession>
<feature type="signal peptide" evidence="1">
    <location>
        <begin position="1"/>
        <end position="18"/>
    </location>
</feature>
<evidence type="ECO:0008006" key="4">
    <source>
        <dbReference type="Google" id="ProtNLM"/>
    </source>
</evidence>
<comment type="caution">
    <text evidence="2">The sequence shown here is derived from an EMBL/GenBank/DDBJ whole genome shotgun (WGS) entry which is preliminary data.</text>
</comment>
<proteinExistence type="predicted"/>
<sequence>MKKSIYSLIMTLLLTACATGITDEQPVVAGHYIKNLCVNGNFRAVPKDFLPSLETSLQRKGMNIVKASEDEQQIQCDYLIRFKGKGNKRILAMVKVDVIDLKNGKNNIGTVLYERRGEEKARVKELSLQGQTDLIINHLFKNY</sequence>
<evidence type="ECO:0000313" key="3">
    <source>
        <dbReference type="Proteomes" id="UP001155500"/>
    </source>
</evidence>
<feature type="chain" id="PRO_5040953606" description="Lipoprotein" evidence="1">
    <location>
        <begin position="19"/>
        <end position="143"/>
    </location>
</feature>
<dbReference type="AlphaFoldDB" id="A0A9X4PFF3"/>
<dbReference type="RefSeq" id="WP_279573615.1">
    <property type="nucleotide sequence ID" value="NZ_LWID01000001.1"/>
</dbReference>
<keyword evidence="3" id="KW-1185">Reference proteome</keyword>
<protein>
    <recommendedName>
        <fullName evidence="4">Lipoprotein</fullName>
    </recommendedName>
</protein>
<dbReference type="EMBL" id="LWID01000001">
    <property type="protein sequence ID" value="MDG6896269.1"/>
    <property type="molecule type" value="Genomic_DNA"/>
</dbReference>
<evidence type="ECO:0000313" key="2">
    <source>
        <dbReference type="EMBL" id="MDG6896269.1"/>
    </source>
</evidence>
<dbReference type="Proteomes" id="UP001155500">
    <property type="component" value="Unassembled WGS sequence"/>
</dbReference>